<name>A0ABU8RIX4_9ACTN</name>
<keyword evidence="4" id="KW-0418">Kinase</keyword>
<evidence type="ECO:0000256" key="4">
    <source>
        <dbReference type="ARBA" id="ARBA00022777"/>
    </source>
</evidence>
<dbReference type="InterPro" id="IPR002575">
    <property type="entry name" value="Aminoglycoside_PTrfase"/>
</dbReference>
<keyword evidence="5" id="KW-0067">ATP-binding</keyword>
<evidence type="ECO:0000256" key="5">
    <source>
        <dbReference type="ARBA" id="ARBA00022840"/>
    </source>
</evidence>
<dbReference type="CDD" id="cd05150">
    <property type="entry name" value="APH"/>
    <property type="match status" value="1"/>
</dbReference>
<evidence type="ECO:0000256" key="1">
    <source>
        <dbReference type="ARBA" id="ARBA00006219"/>
    </source>
</evidence>
<dbReference type="InterPro" id="IPR011009">
    <property type="entry name" value="Kinase-like_dom_sf"/>
</dbReference>
<keyword evidence="9" id="KW-1185">Reference proteome</keyword>
<dbReference type="Pfam" id="PF01636">
    <property type="entry name" value="APH"/>
    <property type="match status" value="1"/>
</dbReference>
<reference evidence="8 9" key="1">
    <citation type="journal article" date="2017" name="Int. J. Syst. Evol. Microbiol.">
        <title>Pseudokineococcus basanitobsidens sp. nov., isolated from volcanic rock.</title>
        <authorList>
            <person name="Lee D.W."/>
            <person name="Park M.Y."/>
            <person name="Kim J.J."/>
            <person name="Kim B.S."/>
        </authorList>
    </citation>
    <scope>NUCLEOTIDE SEQUENCE [LARGE SCALE GENOMIC DNA]</scope>
    <source>
        <strain evidence="8 9">DSM 103726</strain>
    </source>
</reference>
<dbReference type="EMBL" id="JBBIAA010000005">
    <property type="protein sequence ID" value="MEJ5945024.1"/>
    <property type="molecule type" value="Genomic_DNA"/>
</dbReference>
<organism evidence="8 9">
    <name type="scientific">Pseudokineococcus basanitobsidens</name>
    <dbReference type="NCBI Taxonomy" id="1926649"/>
    <lineage>
        <taxon>Bacteria</taxon>
        <taxon>Bacillati</taxon>
        <taxon>Actinomycetota</taxon>
        <taxon>Actinomycetes</taxon>
        <taxon>Kineosporiales</taxon>
        <taxon>Kineosporiaceae</taxon>
        <taxon>Pseudokineococcus</taxon>
    </lineage>
</organism>
<feature type="domain" description="Aminoglycoside phosphotransferase" evidence="7">
    <location>
        <begin position="34"/>
        <end position="233"/>
    </location>
</feature>
<dbReference type="SUPFAM" id="SSF56112">
    <property type="entry name" value="Protein kinase-like (PK-like)"/>
    <property type="match status" value="1"/>
</dbReference>
<dbReference type="RefSeq" id="WP_339574409.1">
    <property type="nucleotide sequence ID" value="NZ_JBBIAA010000005.1"/>
</dbReference>
<evidence type="ECO:0000313" key="8">
    <source>
        <dbReference type="EMBL" id="MEJ5945024.1"/>
    </source>
</evidence>
<dbReference type="Proteomes" id="UP001387100">
    <property type="component" value="Unassembled WGS sequence"/>
</dbReference>
<dbReference type="InterPro" id="IPR024165">
    <property type="entry name" value="Kan/Strep_kinase"/>
</dbReference>
<comment type="caution">
    <text evidence="8">The sequence shown here is derived from an EMBL/GenBank/DDBJ whole genome shotgun (WGS) entry which is preliminary data.</text>
</comment>
<evidence type="ECO:0000256" key="3">
    <source>
        <dbReference type="ARBA" id="ARBA00022741"/>
    </source>
</evidence>
<accession>A0ABU8RIX4</accession>
<evidence type="ECO:0000259" key="7">
    <source>
        <dbReference type="Pfam" id="PF01636"/>
    </source>
</evidence>
<protein>
    <submittedName>
        <fullName evidence="8">Aminoglycoside 3'-phosphotransferase</fullName>
    </submittedName>
</protein>
<proteinExistence type="inferred from homology"/>
<dbReference type="Gene3D" id="3.90.1200.10">
    <property type="match status" value="1"/>
</dbReference>
<evidence type="ECO:0000256" key="2">
    <source>
        <dbReference type="ARBA" id="ARBA00022679"/>
    </source>
</evidence>
<evidence type="ECO:0000256" key="6">
    <source>
        <dbReference type="ARBA" id="ARBA00023251"/>
    </source>
</evidence>
<dbReference type="PIRSF" id="PIRSF000706">
    <property type="entry name" value="Kanamycin_kin"/>
    <property type="match status" value="1"/>
</dbReference>
<dbReference type="Gene3D" id="3.30.200.20">
    <property type="entry name" value="Phosphorylase Kinase, domain 1"/>
    <property type="match status" value="1"/>
</dbReference>
<keyword evidence="6" id="KW-0046">Antibiotic resistance</keyword>
<keyword evidence="3" id="KW-0547">Nucleotide-binding</keyword>
<keyword evidence="2" id="KW-0808">Transferase</keyword>
<sequence>MPTGPVDVPAVVRHAVPGRRLVAVWVNQVGGTTWRTDDDGPGLHVKWAPAGSGLDLDAEARRLAWLAGRTPVPALQASTSGGDGDVLVTRTLPGRSAVDPHWLARPLDAVTAVGRGLRSLHDVLPVAGCPFSWSSADRLAAVRPDAGADVLRLLASPPPDDRLVVCHGDACMPNTLVDDDGAWAAHVDLGALGVGDRWADLAVASWSTAWNVGPGYEDALLEAYGVDRDEERLHYYRALWDAGP</sequence>
<comment type="similarity">
    <text evidence="1">Belongs to the aminoglycoside phosphotransferase family.</text>
</comment>
<gene>
    <name evidence="8" type="ORF">WDZ17_06900</name>
</gene>
<evidence type="ECO:0000313" key="9">
    <source>
        <dbReference type="Proteomes" id="UP001387100"/>
    </source>
</evidence>